<evidence type="ECO:0000313" key="2">
    <source>
        <dbReference type="EMBL" id="KAG8226826.1"/>
    </source>
</evidence>
<evidence type="ECO:0000256" key="1">
    <source>
        <dbReference type="SAM" id="MobiDB-lite"/>
    </source>
</evidence>
<feature type="region of interest" description="Disordered" evidence="1">
    <location>
        <begin position="360"/>
        <end position="405"/>
    </location>
</feature>
<protein>
    <submittedName>
        <fullName evidence="2">Uncharacterized protein</fullName>
    </submittedName>
</protein>
<dbReference type="OrthoDB" id="6775386at2759"/>
<dbReference type="EMBL" id="KZ308299">
    <property type="protein sequence ID" value="KAG8226826.1"/>
    <property type="molecule type" value="Genomic_DNA"/>
</dbReference>
<name>A0A8K0K2W4_LADFU</name>
<proteinExistence type="predicted"/>
<feature type="compositionally biased region" description="Polar residues" evidence="1">
    <location>
        <begin position="273"/>
        <end position="292"/>
    </location>
</feature>
<dbReference type="Proteomes" id="UP000792457">
    <property type="component" value="Unassembled WGS sequence"/>
</dbReference>
<comment type="caution">
    <text evidence="2">The sequence shown here is derived from an EMBL/GenBank/DDBJ whole genome shotgun (WGS) entry which is preliminary data.</text>
</comment>
<reference evidence="2" key="2">
    <citation type="submission" date="2017-10" db="EMBL/GenBank/DDBJ databases">
        <title>Ladona fulva Genome sequencing and assembly.</title>
        <authorList>
            <person name="Murali S."/>
            <person name="Richards S."/>
            <person name="Bandaranaike D."/>
            <person name="Bellair M."/>
            <person name="Blankenburg K."/>
            <person name="Chao H."/>
            <person name="Dinh H."/>
            <person name="Doddapaneni H."/>
            <person name="Dugan-Rocha S."/>
            <person name="Elkadiri S."/>
            <person name="Gnanaolivu R."/>
            <person name="Hernandez B."/>
            <person name="Skinner E."/>
            <person name="Javaid M."/>
            <person name="Lee S."/>
            <person name="Li M."/>
            <person name="Ming W."/>
            <person name="Munidasa M."/>
            <person name="Muniz J."/>
            <person name="Nguyen L."/>
            <person name="Hughes D."/>
            <person name="Osuji N."/>
            <person name="Pu L.-L."/>
            <person name="Puazo M."/>
            <person name="Qu C."/>
            <person name="Quiroz J."/>
            <person name="Raj R."/>
            <person name="Weissenberger G."/>
            <person name="Xin Y."/>
            <person name="Zou X."/>
            <person name="Han Y."/>
            <person name="Worley K."/>
            <person name="Muzny D."/>
            <person name="Gibbs R."/>
        </authorList>
    </citation>
    <scope>NUCLEOTIDE SEQUENCE</scope>
    <source>
        <strain evidence="2">Sampled in the wild</strain>
    </source>
</reference>
<sequence>MSKVFGIPSLGIRKHGKDFTLSLFHSLTTEMDSVAGVKLMLDDPDGTSAASLVAQSVPNNRSRKYLSGGVSAARPIPPDQLKCNILKAKVEEELRRVPMAVELNNLDDCKLTNATEMLPLSDNKKILNGIVMQHGGKKKNQMFVEGGNTEKNTADSITAATFVSVGGDKLTLSLPGATSGMASLNTSRGPPSPGAVGGPDSSVTVTHFSWNDQGRVLERVVMPHSEEEREEEEEPAENGNVDSDDQVDHCANDADTSALAMSVTNPFVPANPFTPSQIQHSKSPSPIASGTNPFLMPSPIPSPRTPLVVSSNPFHSSSLVQETEDLSLGSNQGSEAAGMSPTALASHHPVWSASPITPTTVTSSELGVSKKQRTPPPIALTALTKVSPGVKDSSPGSTHGLQTPLANPCASPCTPLTVGNPVSSSPSVVSSPSPISTSPASLTQLSPWLVSTTTPSHPPIATQKLQQSNNSQGTGLIIRKTVITTEL</sequence>
<dbReference type="AlphaFoldDB" id="A0A8K0K2W4"/>
<feature type="region of interest" description="Disordered" evidence="1">
    <location>
        <begin position="449"/>
        <end position="472"/>
    </location>
</feature>
<accession>A0A8K0K2W4</accession>
<feature type="region of interest" description="Disordered" evidence="1">
    <location>
        <begin position="270"/>
        <end position="300"/>
    </location>
</feature>
<gene>
    <name evidence="2" type="ORF">J437_LFUL007101</name>
</gene>
<feature type="compositionally biased region" description="Polar residues" evidence="1">
    <location>
        <begin position="463"/>
        <end position="472"/>
    </location>
</feature>
<feature type="compositionally biased region" description="Polar residues" evidence="1">
    <location>
        <begin position="394"/>
        <end position="405"/>
    </location>
</feature>
<feature type="region of interest" description="Disordered" evidence="1">
    <location>
        <begin position="223"/>
        <end position="250"/>
    </location>
</feature>
<reference evidence="2" key="1">
    <citation type="submission" date="2013-04" db="EMBL/GenBank/DDBJ databases">
        <authorList>
            <person name="Qu J."/>
            <person name="Murali S.C."/>
            <person name="Bandaranaike D."/>
            <person name="Bellair M."/>
            <person name="Blankenburg K."/>
            <person name="Chao H."/>
            <person name="Dinh H."/>
            <person name="Doddapaneni H."/>
            <person name="Downs B."/>
            <person name="Dugan-Rocha S."/>
            <person name="Elkadiri S."/>
            <person name="Gnanaolivu R.D."/>
            <person name="Hernandez B."/>
            <person name="Javaid M."/>
            <person name="Jayaseelan J.C."/>
            <person name="Lee S."/>
            <person name="Li M."/>
            <person name="Ming W."/>
            <person name="Munidasa M."/>
            <person name="Muniz J."/>
            <person name="Nguyen L."/>
            <person name="Ongeri F."/>
            <person name="Osuji N."/>
            <person name="Pu L.-L."/>
            <person name="Puazo M."/>
            <person name="Qu C."/>
            <person name="Quiroz J."/>
            <person name="Raj R."/>
            <person name="Weissenberger G."/>
            <person name="Xin Y."/>
            <person name="Zou X."/>
            <person name="Han Y."/>
            <person name="Richards S."/>
            <person name="Worley K."/>
            <person name="Muzny D."/>
            <person name="Gibbs R."/>
        </authorList>
    </citation>
    <scope>NUCLEOTIDE SEQUENCE</scope>
    <source>
        <strain evidence="2">Sampled in the wild</strain>
    </source>
</reference>
<evidence type="ECO:0000313" key="3">
    <source>
        <dbReference type="Proteomes" id="UP000792457"/>
    </source>
</evidence>
<keyword evidence="3" id="KW-1185">Reference proteome</keyword>
<organism evidence="2 3">
    <name type="scientific">Ladona fulva</name>
    <name type="common">Scarce chaser dragonfly</name>
    <name type="synonym">Libellula fulva</name>
    <dbReference type="NCBI Taxonomy" id="123851"/>
    <lineage>
        <taxon>Eukaryota</taxon>
        <taxon>Metazoa</taxon>
        <taxon>Ecdysozoa</taxon>
        <taxon>Arthropoda</taxon>
        <taxon>Hexapoda</taxon>
        <taxon>Insecta</taxon>
        <taxon>Pterygota</taxon>
        <taxon>Palaeoptera</taxon>
        <taxon>Odonata</taxon>
        <taxon>Epiprocta</taxon>
        <taxon>Anisoptera</taxon>
        <taxon>Libelluloidea</taxon>
        <taxon>Libellulidae</taxon>
        <taxon>Ladona</taxon>
    </lineage>
</organism>